<feature type="transmembrane region" description="Helical" evidence="6">
    <location>
        <begin position="64"/>
        <end position="82"/>
    </location>
</feature>
<keyword evidence="4 6" id="KW-1133">Transmembrane helix</keyword>
<feature type="transmembrane region" description="Helical" evidence="6">
    <location>
        <begin position="381"/>
        <end position="400"/>
    </location>
</feature>
<evidence type="ECO:0000256" key="3">
    <source>
        <dbReference type="ARBA" id="ARBA00022960"/>
    </source>
</evidence>
<dbReference type="NCBIfam" id="NF037961">
    <property type="entry name" value="RodA_shape"/>
    <property type="match status" value="1"/>
</dbReference>
<dbReference type="Pfam" id="PF01098">
    <property type="entry name" value="FTSW_RODA_SPOVE"/>
    <property type="match status" value="1"/>
</dbReference>
<dbReference type="InterPro" id="IPR001182">
    <property type="entry name" value="FtsW/RodA"/>
</dbReference>
<organism evidence="7">
    <name type="scientific">marine metagenome</name>
    <dbReference type="NCBI Taxonomy" id="408172"/>
    <lineage>
        <taxon>unclassified sequences</taxon>
        <taxon>metagenomes</taxon>
        <taxon>ecological metagenomes</taxon>
    </lineage>
</organism>
<dbReference type="PROSITE" id="PS00428">
    <property type="entry name" value="FTSW_RODA_SPOVE"/>
    <property type="match status" value="1"/>
</dbReference>
<feature type="transmembrane region" description="Helical" evidence="6">
    <location>
        <begin position="315"/>
        <end position="336"/>
    </location>
</feature>
<comment type="subcellular location">
    <subcellularLocation>
        <location evidence="1">Membrane</location>
        <topology evidence="1">Multi-pass membrane protein</topology>
    </subcellularLocation>
</comment>
<dbReference type="GO" id="GO:0051301">
    <property type="term" value="P:cell division"/>
    <property type="evidence" value="ECO:0007669"/>
    <property type="project" value="InterPro"/>
</dbReference>
<reference evidence="7" key="1">
    <citation type="submission" date="2018-05" db="EMBL/GenBank/DDBJ databases">
        <authorList>
            <person name="Lanie J.A."/>
            <person name="Ng W.-L."/>
            <person name="Kazmierczak K.M."/>
            <person name="Andrzejewski T.M."/>
            <person name="Davidsen T.M."/>
            <person name="Wayne K.J."/>
            <person name="Tettelin H."/>
            <person name="Glass J.I."/>
            <person name="Rusch D."/>
            <person name="Podicherti R."/>
            <person name="Tsui H.-C.T."/>
            <person name="Winkler M.E."/>
        </authorList>
    </citation>
    <scope>NUCLEOTIDE SEQUENCE</scope>
</reference>
<dbReference type="AlphaFoldDB" id="A0A381RPT4"/>
<feature type="transmembrane region" description="Helical" evidence="6">
    <location>
        <begin position="169"/>
        <end position="202"/>
    </location>
</feature>
<name>A0A381RPT4_9ZZZZ</name>
<sequence>MVYIFLVGFGLANILSSSISGENISLFDFSTLYGKQFVFVLASLLVIIITLTIEVKFYERFSSIFYLVCIFFVLGLFIFGNKVNGALSWYSFNNLTIQPSEFMKAGTALAVAKFISDIQTNMKKLSDQLKLLLIIMLPIMLIILQNDTGTSIVFFSLFFVLYREGISQIYLLIVFIILSISILTIKISISTAILLSVIIILLNYLYKNKKSRSIINSSMIFLFCIIISFLTDYTYKNILKTHQRNYISVWLDLEKDPIKIKEMKRTILYNLNESEKAISSGRLTGKGYLEGTRTIGNFVPEQHSDYIFSTVGEEWGFLGSSFIIVLYIILILRIVALSELQKNHFSRIYGYSIASIIFFHFMINIGMVLGLMPTIGIPLPFLSYGGSSLIAFTLLLFIFIRLDGNRMNEW</sequence>
<keyword evidence="5 6" id="KW-0472">Membrane</keyword>
<protein>
    <recommendedName>
        <fullName evidence="8">Rod shape-determining protein RodA</fullName>
    </recommendedName>
</protein>
<dbReference type="GO" id="GO:0008360">
    <property type="term" value="P:regulation of cell shape"/>
    <property type="evidence" value="ECO:0007669"/>
    <property type="project" value="UniProtKB-KW"/>
</dbReference>
<dbReference type="InterPro" id="IPR018365">
    <property type="entry name" value="Cell_cycle_FtsW-rel_CS"/>
</dbReference>
<evidence type="ECO:0000313" key="7">
    <source>
        <dbReference type="EMBL" id="SUZ93069.1"/>
    </source>
</evidence>
<evidence type="ECO:0008006" key="8">
    <source>
        <dbReference type="Google" id="ProtNLM"/>
    </source>
</evidence>
<gene>
    <name evidence="7" type="ORF">METZ01_LOCUS45923</name>
</gene>
<proteinExistence type="predicted"/>
<feature type="transmembrane region" description="Helical" evidence="6">
    <location>
        <begin position="37"/>
        <end position="57"/>
    </location>
</feature>
<accession>A0A381RPT4</accession>
<keyword evidence="2 6" id="KW-0812">Transmembrane</keyword>
<keyword evidence="3" id="KW-0133">Cell shape</keyword>
<evidence type="ECO:0000256" key="6">
    <source>
        <dbReference type="SAM" id="Phobius"/>
    </source>
</evidence>
<dbReference type="GO" id="GO:0015648">
    <property type="term" value="F:lipid-linked peptidoglycan transporter activity"/>
    <property type="evidence" value="ECO:0007669"/>
    <property type="project" value="TreeGrafter"/>
</dbReference>
<evidence type="ECO:0000256" key="2">
    <source>
        <dbReference type="ARBA" id="ARBA00022692"/>
    </source>
</evidence>
<feature type="transmembrane region" description="Helical" evidence="6">
    <location>
        <begin position="348"/>
        <end position="369"/>
    </location>
</feature>
<evidence type="ECO:0000256" key="5">
    <source>
        <dbReference type="ARBA" id="ARBA00023136"/>
    </source>
</evidence>
<evidence type="ECO:0000256" key="1">
    <source>
        <dbReference type="ARBA" id="ARBA00004141"/>
    </source>
</evidence>
<dbReference type="PANTHER" id="PTHR30474:SF1">
    <property type="entry name" value="PEPTIDOGLYCAN GLYCOSYLTRANSFERASE MRDB"/>
    <property type="match status" value="1"/>
</dbReference>
<feature type="transmembrane region" description="Helical" evidence="6">
    <location>
        <begin position="214"/>
        <end position="231"/>
    </location>
</feature>
<dbReference type="GO" id="GO:0005886">
    <property type="term" value="C:plasma membrane"/>
    <property type="evidence" value="ECO:0007669"/>
    <property type="project" value="TreeGrafter"/>
</dbReference>
<dbReference type="EMBL" id="UINC01002115">
    <property type="protein sequence ID" value="SUZ93069.1"/>
    <property type="molecule type" value="Genomic_DNA"/>
</dbReference>
<dbReference type="PANTHER" id="PTHR30474">
    <property type="entry name" value="CELL CYCLE PROTEIN"/>
    <property type="match status" value="1"/>
</dbReference>
<evidence type="ECO:0000256" key="4">
    <source>
        <dbReference type="ARBA" id="ARBA00022989"/>
    </source>
</evidence>
<feature type="transmembrane region" description="Helical" evidence="6">
    <location>
        <begin position="131"/>
        <end position="163"/>
    </location>
</feature>
<dbReference type="GO" id="GO:0032153">
    <property type="term" value="C:cell division site"/>
    <property type="evidence" value="ECO:0007669"/>
    <property type="project" value="TreeGrafter"/>
</dbReference>